<dbReference type="EC" id="3.1.3.2" evidence="3"/>
<evidence type="ECO:0000256" key="8">
    <source>
        <dbReference type="SAM" id="Phobius"/>
    </source>
</evidence>
<reference evidence="11" key="1">
    <citation type="submission" date="2025-08" db="UniProtKB">
        <authorList>
            <consortium name="RefSeq"/>
        </authorList>
    </citation>
    <scope>IDENTIFICATION</scope>
</reference>
<dbReference type="CTD" id="55"/>
<feature type="chain" id="PRO_5028051594" description="acid phosphatase" evidence="9">
    <location>
        <begin position="25"/>
        <end position="412"/>
    </location>
</feature>
<keyword evidence="8" id="KW-1133">Transmembrane helix</keyword>
<evidence type="ECO:0000256" key="4">
    <source>
        <dbReference type="ARBA" id="ARBA00022729"/>
    </source>
</evidence>
<evidence type="ECO:0000256" key="2">
    <source>
        <dbReference type="ARBA" id="ARBA00005375"/>
    </source>
</evidence>
<keyword evidence="6" id="KW-1015">Disulfide bond</keyword>
<dbReference type="InterPro" id="IPR029033">
    <property type="entry name" value="His_PPase_superfam"/>
</dbReference>
<dbReference type="InterPro" id="IPR000560">
    <property type="entry name" value="His_Pase_clade-2"/>
</dbReference>
<dbReference type="PANTHER" id="PTHR11567">
    <property type="entry name" value="ACID PHOSPHATASE-RELATED"/>
    <property type="match status" value="1"/>
</dbReference>
<dbReference type="FunFam" id="3.40.50.1240:FF:000010">
    <property type="entry name" value="Prostatic acid phosphatase"/>
    <property type="match status" value="1"/>
</dbReference>
<keyword evidence="8" id="KW-0472">Membrane</keyword>
<evidence type="ECO:0000256" key="7">
    <source>
        <dbReference type="ARBA" id="ARBA00023180"/>
    </source>
</evidence>
<evidence type="ECO:0000256" key="6">
    <source>
        <dbReference type="ARBA" id="ARBA00023157"/>
    </source>
</evidence>
<comment type="catalytic activity">
    <reaction evidence="1">
        <text>a phosphate monoester + H2O = an alcohol + phosphate</text>
        <dbReference type="Rhea" id="RHEA:15017"/>
        <dbReference type="ChEBI" id="CHEBI:15377"/>
        <dbReference type="ChEBI" id="CHEBI:30879"/>
        <dbReference type="ChEBI" id="CHEBI:43474"/>
        <dbReference type="ChEBI" id="CHEBI:67140"/>
        <dbReference type="EC" id="3.1.3.2"/>
    </reaction>
</comment>
<dbReference type="InterPro" id="IPR033379">
    <property type="entry name" value="Acid_Pase_AS"/>
</dbReference>
<keyword evidence="7" id="KW-0325">Glycoprotein</keyword>
<dbReference type="GO" id="GO:0003993">
    <property type="term" value="F:acid phosphatase activity"/>
    <property type="evidence" value="ECO:0007669"/>
    <property type="project" value="UniProtKB-EC"/>
</dbReference>
<evidence type="ECO:0000256" key="1">
    <source>
        <dbReference type="ARBA" id="ARBA00000032"/>
    </source>
</evidence>
<evidence type="ECO:0000256" key="3">
    <source>
        <dbReference type="ARBA" id="ARBA00012646"/>
    </source>
</evidence>
<dbReference type="Pfam" id="PF00328">
    <property type="entry name" value="His_Phos_2"/>
    <property type="match status" value="1"/>
</dbReference>
<dbReference type="KEGG" id="muo:115472271"/>
<evidence type="ECO:0000256" key="9">
    <source>
        <dbReference type="SAM" id="SignalP"/>
    </source>
</evidence>
<dbReference type="PANTHER" id="PTHR11567:SF211">
    <property type="entry name" value="PROSTATIC ACID PHOSPHATASE"/>
    <property type="match status" value="1"/>
</dbReference>
<dbReference type="SUPFAM" id="SSF53254">
    <property type="entry name" value="Phosphoglycerate mutase-like"/>
    <property type="match status" value="1"/>
</dbReference>
<dbReference type="FunCoup" id="A0A6P7YH43">
    <property type="interactions" value="503"/>
</dbReference>
<dbReference type="AlphaFoldDB" id="A0A6P7YH43"/>
<evidence type="ECO:0000256" key="5">
    <source>
        <dbReference type="ARBA" id="ARBA00022801"/>
    </source>
</evidence>
<name>A0A6P7YH43_9AMPH</name>
<keyword evidence="4 9" id="KW-0732">Signal</keyword>
<dbReference type="InterPro" id="IPR050645">
    <property type="entry name" value="Histidine_acid_phosphatase"/>
</dbReference>
<keyword evidence="8" id="KW-0812">Transmembrane</keyword>
<evidence type="ECO:0000313" key="10">
    <source>
        <dbReference type="Proteomes" id="UP000515156"/>
    </source>
</evidence>
<feature type="transmembrane region" description="Helical" evidence="8">
    <location>
        <begin position="380"/>
        <end position="403"/>
    </location>
</feature>
<evidence type="ECO:0000313" key="11">
    <source>
        <dbReference type="RefSeq" id="XP_030062350.1"/>
    </source>
</evidence>
<keyword evidence="10" id="KW-1185">Reference proteome</keyword>
<feature type="signal peptide" evidence="9">
    <location>
        <begin position="1"/>
        <end position="24"/>
    </location>
</feature>
<dbReference type="Gene3D" id="3.40.50.1240">
    <property type="entry name" value="Phosphoglycerate mutase-like"/>
    <property type="match status" value="1"/>
</dbReference>
<organism evidence="10 11">
    <name type="scientific">Microcaecilia unicolor</name>
    <dbReference type="NCBI Taxonomy" id="1415580"/>
    <lineage>
        <taxon>Eukaryota</taxon>
        <taxon>Metazoa</taxon>
        <taxon>Chordata</taxon>
        <taxon>Craniata</taxon>
        <taxon>Vertebrata</taxon>
        <taxon>Euteleostomi</taxon>
        <taxon>Amphibia</taxon>
        <taxon>Gymnophiona</taxon>
        <taxon>Siphonopidae</taxon>
        <taxon>Microcaecilia</taxon>
    </lineage>
</organism>
<dbReference type="RefSeq" id="XP_030062350.1">
    <property type="nucleotide sequence ID" value="XM_030206490.1"/>
</dbReference>
<gene>
    <name evidence="11" type="primary">ACPP</name>
</gene>
<accession>A0A6P7YH43</accession>
<dbReference type="PROSITE" id="PS00616">
    <property type="entry name" value="HIS_ACID_PHOSPHAT_1"/>
    <property type="match status" value="1"/>
</dbReference>
<dbReference type="Proteomes" id="UP000515156">
    <property type="component" value="Chromosome 1"/>
</dbReference>
<sequence>MKVTSQSLRSILLLLFHLFHLSPAERRLKFVVLLYRHGDRSPLEAYPTDPHKEDAWPQGFEQLSQIGMQQHYELGKFLRIRYSGFLNDTYNRHEVYVQSTDYDRTLMSAQANLAGLFPPVDKEIWNPNLKWQPIPVHTTPVSQDQLLLLPFQNCPRVKELLKDTLASKEFQNLLQPYQDVLKNVSHETGYSVTELTSGKLWLVYDTLLCEDKHNFTLPNWVTPDIKAKLQKLSEFFLLALFGLSNQLEKSKLQGGVIMKSILKNITDATIPSNLRKMIIYSAHDTTIGGLQMALDVSNGQLPPYAACHFFELHQEENGQYSIEMFYRNDSSEKPYVLTLPGCASPCPLQKFTELISPIIVEDWAKECGIINNSEGVIKGLAVTVGFLGLAVIILLSLLCYFVIQTRRTYQNI</sequence>
<dbReference type="InParanoid" id="A0A6P7YH43"/>
<proteinExistence type="inferred from homology"/>
<comment type="similarity">
    <text evidence="2">Belongs to the histidine acid phosphatase family.</text>
</comment>
<dbReference type="PROSITE" id="PS00778">
    <property type="entry name" value="HIS_ACID_PHOSPHAT_2"/>
    <property type="match status" value="1"/>
</dbReference>
<keyword evidence="5" id="KW-0378">Hydrolase</keyword>
<dbReference type="GeneID" id="115472271"/>
<protein>
    <recommendedName>
        <fullName evidence="3">acid phosphatase</fullName>
        <ecNumber evidence="3">3.1.3.2</ecNumber>
    </recommendedName>
</protein>
<dbReference type="GO" id="GO:0005886">
    <property type="term" value="C:plasma membrane"/>
    <property type="evidence" value="ECO:0007669"/>
    <property type="project" value="TreeGrafter"/>
</dbReference>
<dbReference type="CDD" id="cd07061">
    <property type="entry name" value="HP_HAP_like"/>
    <property type="match status" value="1"/>
</dbReference>
<dbReference type="OrthoDB" id="258392at2759"/>